<accession>A0A1H7XGM0</accession>
<gene>
    <name evidence="1" type="ORF">SAMN04489760_110114</name>
</gene>
<dbReference type="STRING" id="43775.SAMN04489760_110114"/>
<reference evidence="1 2" key="1">
    <citation type="submission" date="2016-10" db="EMBL/GenBank/DDBJ databases">
        <authorList>
            <person name="de Groot N.N."/>
        </authorList>
    </citation>
    <scope>NUCLEOTIDE SEQUENCE [LARGE SCALE GENOMIC DNA]</scope>
    <source>
        <strain evidence="1 2">DSM 8423</strain>
    </source>
</reference>
<sequence length="68" mass="7430">MAESLGEALPKQQARVREILGHNKAIGTPGIFGTLMIEHSLREADKAVISGDPVAMLRAYEDLKNIKE</sequence>
<name>A0A1H7XGM0_9BACT</name>
<protein>
    <submittedName>
        <fullName evidence="1">Uncharacterized protein</fullName>
    </submittedName>
</protein>
<evidence type="ECO:0000313" key="1">
    <source>
        <dbReference type="EMBL" id="SEM32946.1"/>
    </source>
</evidence>
<dbReference type="EMBL" id="FOBS01000010">
    <property type="protein sequence ID" value="SEM32946.1"/>
    <property type="molecule type" value="Genomic_DNA"/>
</dbReference>
<proteinExistence type="predicted"/>
<evidence type="ECO:0000313" key="2">
    <source>
        <dbReference type="Proteomes" id="UP000198744"/>
    </source>
</evidence>
<dbReference type="Proteomes" id="UP000198744">
    <property type="component" value="Unassembled WGS sequence"/>
</dbReference>
<organism evidence="1 2">
    <name type="scientific">Syntrophus gentianae</name>
    <dbReference type="NCBI Taxonomy" id="43775"/>
    <lineage>
        <taxon>Bacteria</taxon>
        <taxon>Pseudomonadati</taxon>
        <taxon>Thermodesulfobacteriota</taxon>
        <taxon>Syntrophia</taxon>
        <taxon>Syntrophales</taxon>
        <taxon>Syntrophaceae</taxon>
        <taxon>Syntrophus</taxon>
    </lineage>
</organism>
<keyword evidence="2" id="KW-1185">Reference proteome</keyword>
<dbReference type="OrthoDB" id="9108899at2"/>
<dbReference type="AlphaFoldDB" id="A0A1H7XGM0"/>
<dbReference type="RefSeq" id="WP_139198285.1">
    <property type="nucleotide sequence ID" value="NZ_FOBS01000010.1"/>
</dbReference>